<dbReference type="Gene3D" id="3.40.50.720">
    <property type="entry name" value="NAD(P)-binding Rossmann-like Domain"/>
    <property type="match status" value="1"/>
</dbReference>
<reference evidence="3" key="1">
    <citation type="journal article" date="2019" name="Int. J. Syst. Evol. Microbiol.">
        <title>The Global Catalogue of Microorganisms (GCM) 10K type strain sequencing project: providing services to taxonomists for standard genome sequencing and annotation.</title>
        <authorList>
            <consortium name="The Broad Institute Genomics Platform"/>
            <consortium name="The Broad Institute Genome Sequencing Center for Infectious Disease"/>
            <person name="Wu L."/>
            <person name="Ma J."/>
        </authorList>
    </citation>
    <scope>NUCLEOTIDE SEQUENCE [LARGE SCALE GENOMIC DNA]</scope>
    <source>
        <strain evidence="3">JCM 16001</strain>
    </source>
</reference>
<dbReference type="Gene3D" id="3.90.25.10">
    <property type="entry name" value="UDP-galactose 4-epimerase, domain 1"/>
    <property type="match status" value="1"/>
</dbReference>
<evidence type="ECO:0000259" key="1">
    <source>
        <dbReference type="Pfam" id="PF13460"/>
    </source>
</evidence>
<name>A0ABP4SG54_9ACTN</name>
<evidence type="ECO:0000313" key="2">
    <source>
        <dbReference type="EMBL" id="GAA1671291.1"/>
    </source>
</evidence>
<protein>
    <submittedName>
        <fullName evidence="2">NAD(P)H-binding protein</fullName>
    </submittedName>
</protein>
<accession>A0ABP4SG54</accession>
<dbReference type="EMBL" id="BAAAQF010000005">
    <property type="protein sequence ID" value="GAA1671291.1"/>
    <property type="molecule type" value="Genomic_DNA"/>
</dbReference>
<dbReference type="InterPro" id="IPR036291">
    <property type="entry name" value="NAD(P)-bd_dom_sf"/>
</dbReference>
<dbReference type="Proteomes" id="UP001499851">
    <property type="component" value="Unassembled WGS sequence"/>
</dbReference>
<feature type="domain" description="NAD(P)-binding" evidence="1">
    <location>
        <begin position="18"/>
        <end position="184"/>
    </location>
</feature>
<dbReference type="SUPFAM" id="SSF51735">
    <property type="entry name" value="NAD(P)-binding Rossmann-fold domains"/>
    <property type="match status" value="1"/>
</dbReference>
<organism evidence="2 3">
    <name type="scientific">Glycomyces endophyticus</name>
    <dbReference type="NCBI Taxonomy" id="480996"/>
    <lineage>
        <taxon>Bacteria</taxon>
        <taxon>Bacillati</taxon>
        <taxon>Actinomycetota</taxon>
        <taxon>Actinomycetes</taxon>
        <taxon>Glycomycetales</taxon>
        <taxon>Glycomycetaceae</taxon>
        <taxon>Glycomyces</taxon>
    </lineage>
</organism>
<comment type="caution">
    <text evidence="2">The sequence shown here is derived from an EMBL/GenBank/DDBJ whole genome shotgun (WGS) entry which is preliminary data.</text>
</comment>
<evidence type="ECO:0000313" key="3">
    <source>
        <dbReference type="Proteomes" id="UP001499851"/>
    </source>
</evidence>
<dbReference type="InterPro" id="IPR016040">
    <property type="entry name" value="NAD(P)-bd_dom"/>
</dbReference>
<sequence>MTYLMSETSTTETILVTGATGKIGRRLVEVLHADGRNVRAVSRHTEIPFDWTDPSTWDAALDGVTAVYVIPPDHPFPADEFVATAVRSGVRRLVSQSGRRIEELSALAGIGHEVIGMHAAQVAVQASGIEWTVLQANNFNENFSEGDYLPAVLSGDVALPLAGTTEPLIAADDIAAAAAAVLTRDGHAGKVYEITGPESLSMDDAVAAIAAASGKAVSFRAESPEEHDAAMRAAGLPEELVGFLNIMYQFMRNGTMAEATGDVKQILGRDPIRFADWAVDTAKTGVWTDAPDA</sequence>
<proteinExistence type="predicted"/>
<gene>
    <name evidence="2" type="ORF">GCM10009830_16600</name>
</gene>
<dbReference type="PANTHER" id="PTHR43162:SF1">
    <property type="entry name" value="PRESTALK A DIFFERENTIATION PROTEIN A"/>
    <property type="match status" value="1"/>
</dbReference>
<dbReference type="Pfam" id="PF13460">
    <property type="entry name" value="NAD_binding_10"/>
    <property type="match status" value="1"/>
</dbReference>
<dbReference type="PANTHER" id="PTHR43162">
    <property type="match status" value="1"/>
</dbReference>
<dbReference type="InterPro" id="IPR051604">
    <property type="entry name" value="Ergot_Alk_Oxidoreductase"/>
</dbReference>
<keyword evidence="3" id="KW-1185">Reference proteome</keyword>